<evidence type="ECO:0000313" key="2">
    <source>
        <dbReference type="Proteomes" id="UP001500713"/>
    </source>
</evidence>
<protein>
    <recommendedName>
        <fullName evidence="3">Conjugal transfer protein TraA</fullName>
    </recommendedName>
</protein>
<dbReference type="Proteomes" id="UP001500713">
    <property type="component" value="Unassembled WGS sequence"/>
</dbReference>
<name>A0ABN1AFS0_9SPHN</name>
<accession>A0ABN1AFS0</accession>
<reference evidence="1 2" key="1">
    <citation type="journal article" date="2019" name="Int. J. Syst. Evol. Microbiol.">
        <title>The Global Catalogue of Microorganisms (GCM) 10K type strain sequencing project: providing services to taxonomists for standard genome sequencing and annotation.</title>
        <authorList>
            <consortium name="The Broad Institute Genomics Platform"/>
            <consortium name="The Broad Institute Genome Sequencing Center for Infectious Disease"/>
            <person name="Wu L."/>
            <person name="Ma J."/>
        </authorList>
    </citation>
    <scope>NUCLEOTIDE SEQUENCE [LARGE SCALE GENOMIC DNA]</scope>
    <source>
        <strain evidence="1 2">JCM 14162</strain>
    </source>
</reference>
<sequence length="175" mass="19422">MQHGIRKYARAVEDIGRMRDKGLPVLPHQQTALARAREALDQVRPDAGRDAAAAFNRQPEFVVEAASGKTARTVQAMQLEARARINPEMRADRFVENWQQLGRQRDMAMQSGHHDRTKAITASMGHMAKALERDPQVESILHNHKMELGLRGSGGGIAHELTQYLGLGRGRGIGM</sequence>
<evidence type="ECO:0000313" key="1">
    <source>
        <dbReference type="EMBL" id="GAA0475419.1"/>
    </source>
</evidence>
<keyword evidence="2" id="KW-1185">Reference proteome</keyword>
<gene>
    <name evidence="1" type="ORF">GCM10009096_16360</name>
</gene>
<organism evidence="1 2">
    <name type="scientific">Parasphingorhabdus litoris</name>
    <dbReference type="NCBI Taxonomy" id="394733"/>
    <lineage>
        <taxon>Bacteria</taxon>
        <taxon>Pseudomonadati</taxon>
        <taxon>Pseudomonadota</taxon>
        <taxon>Alphaproteobacteria</taxon>
        <taxon>Sphingomonadales</taxon>
        <taxon>Sphingomonadaceae</taxon>
        <taxon>Parasphingorhabdus</taxon>
    </lineage>
</organism>
<comment type="caution">
    <text evidence="1">The sequence shown here is derived from an EMBL/GenBank/DDBJ whole genome shotgun (WGS) entry which is preliminary data.</text>
</comment>
<evidence type="ECO:0008006" key="3">
    <source>
        <dbReference type="Google" id="ProtNLM"/>
    </source>
</evidence>
<dbReference type="EMBL" id="BAAAEM010000002">
    <property type="protein sequence ID" value="GAA0475419.1"/>
    <property type="molecule type" value="Genomic_DNA"/>
</dbReference>
<proteinExistence type="predicted"/>